<accession>A0A139WF48</accession>
<reference evidence="1 2" key="1">
    <citation type="journal article" date="2008" name="Nature">
        <title>The genome of the model beetle and pest Tribolium castaneum.</title>
        <authorList>
            <consortium name="Tribolium Genome Sequencing Consortium"/>
            <person name="Richards S."/>
            <person name="Gibbs R.A."/>
            <person name="Weinstock G.M."/>
            <person name="Brown S.J."/>
            <person name="Denell R."/>
            <person name="Beeman R.W."/>
            <person name="Gibbs R."/>
            <person name="Beeman R.W."/>
            <person name="Brown S.J."/>
            <person name="Bucher G."/>
            <person name="Friedrich M."/>
            <person name="Grimmelikhuijzen C.J."/>
            <person name="Klingler M."/>
            <person name="Lorenzen M."/>
            <person name="Richards S."/>
            <person name="Roth S."/>
            <person name="Schroder R."/>
            <person name="Tautz D."/>
            <person name="Zdobnov E.M."/>
            <person name="Muzny D."/>
            <person name="Gibbs R.A."/>
            <person name="Weinstock G.M."/>
            <person name="Attaway T."/>
            <person name="Bell S."/>
            <person name="Buhay C.J."/>
            <person name="Chandrabose M.N."/>
            <person name="Chavez D."/>
            <person name="Clerk-Blankenburg K.P."/>
            <person name="Cree A."/>
            <person name="Dao M."/>
            <person name="Davis C."/>
            <person name="Chacko J."/>
            <person name="Dinh H."/>
            <person name="Dugan-Rocha S."/>
            <person name="Fowler G."/>
            <person name="Garner T.T."/>
            <person name="Garnes J."/>
            <person name="Gnirke A."/>
            <person name="Hawes A."/>
            <person name="Hernandez J."/>
            <person name="Hines S."/>
            <person name="Holder M."/>
            <person name="Hume J."/>
            <person name="Jhangiani S.N."/>
            <person name="Joshi V."/>
            <person name="Khan Z.M."/>
            <person name="Jackson L."/>
            <person name="Kovar C."/>
            <person name="Kowis A."/>
            <person name="Lee S."/>
            <person name="Lewis L.R."/>
            <person name="Margolis J."/>
            <person name="Morgan M."/>
            <person name="Nazareth L.V."/>
            <person name="Nguyen N."/>
            <person name="Okwuonu G."/>
            <person name="Parker D."/>
            <person name="Richards S."/>
            <person name="Ruiz S.J."/>
            <person name="Santibanez J."/>
            <person name="Savard J."/>
            <person name="Scherer S.E."/>
            <person name="Schneider B."/>
            <person name="Sodergren E."/>
            <person name="Tautz D."/>
            <person name="Vattahil S."/>
            <person name="Villasana D."/>
            <person name="White C.S."/>
            <person name="Wright R."/>
            <person name="Park Y."/>
            <person name="Beeman R.W."/>
            <person name="Lord J."/>
            <person name="Oppert B."/>
            <person name="Lorenzen M."/>
            <person name="Brown S."/>
            <person name="Wang L."/>
            <person name="Savard J."/>
            <person name="Tautz D."/>
            <person name="Richards S."/>
            <person name="Weinstock G."/>
            <person name="Gibbs R.A."/>
            <person name="Liu Y."/>
            <person name="Worley K."/>
            <person name="Weinstock G."/>
            <person name="Elsik C.G."/>
            <person name="Reese J.T."/>
            <person name="Elhaik E."/>
            <person name="Landan G."/>
            <person name="Graur D."/>
            <person name="Arensburger P."/>
            <person name="Atkinson P."/>
            <person name="Beeman R.W."/>
            <person name="Beidler J."/>
            <person name="Brown S.J."/>
            <person name="Demuth J.P."/>
            <person name="Drury D.W."/>
            <person name="Du Y.Z."/>
            <person name="Fujiwara H."/>
            <person name="Lorenzen M."/>
            <person name="Maselli V."/>
            <person name="Osanai M."/>
            <person name="Park Y."/>
            <person name="Robertson H.M."/>
            <person name="Tu Z."/>
            <person name="Wang J.J."/>
            <person name="Wang S."/>
            <person name="Richards S."/>
            <person name="Song H."/>
            <person name="Zhang L."/>
            <person name="Sodergren E."/>
            <person name="Werner D."/>
            <person name="Stanke M."/>
            <person name="Morgenstern B."/>
            <person name="Solovyev V."/>
            <person name="Kosarev P."/>
            <person name="Brown G."/>
            <person name="Chen H.C."/>
            <person name="Ermolaeva O."/>
            <person name="Hlavina W."/>
            <person name="Kapustin Y."/>
            <person name="Kiryutin B."/>
            <person name="Kitts P."/>
            <person name="Maglott D."/>
            <person name="Pruitt K."/>
            <person name="Sapojnikov V."/>
            <person name="Souvorov A."/>
            <person name="Mackey A.J."/>
            <person name="Waterhouse R.M."/>
            <person name="Wyder S."/>
            <person name="Zdobnov E.M."/>
            <person name="Zdobnov E.M."/>
            <person name="Wyder S."/>
            <person name="Kriventseva E.V."/>
            <person name="Kadowaki T."/>
            <person name="Bork P."/>
            <person name="Aranda M."/>
            <person name="Bao R."/>
            <person name="Beermann A."/>
            <person name="Berns N."/>
            <person name="Bolognesi R."/>
            <person name="Bonneton F."/>
            <person name="Bopp D."/>
            <person name="Brown S.J."/>
            <person name="Bucher G."/>
            <person name="Butts T."/>
            <person name="Chaumot A."/>
            <person name="Denell R.E."/>
            <person name="Ferrier D.E."/>
            <person name="Friedrich M."/>
            <person name="Gordon C.M."/>
            <person name="Jindra M."/>
            <person name="Klingler M."/>
            <person name="Lan Q."/>
            <person name="Lattorff H.M."/>
            <person name="Laudet V."/>
            <person name="von Levetsow C."/>
            <person name="Liu Z."/>
            <person name="Lutz R."/>
            <person name="Lynch J.A."/>
            <person name="da Fonseca R.N."/>
            <person name="Posnien N."/>
            <person name="Reuter R."/>
            <person name="Roth S."/>
            <person name="Savard J."/>
            <person name="Schinko J.B."/>
            <person name="Schmitt C."/>
            <person name="Schoppmeier M."/>
            <person name="Schroder R."/>
            <person name="Shippy T.D."/>
            <person name="Simonnet F."/>
            <person name="Marques-Souza H."/>
            <person name="Tautz D."/>
            <person name="Tomoyasu Y."/>
            <person name="Trauner J."/>
            <person name="Van der Zee M."/>
            <person name="Vervoort M."/>
            <person name="Wittkopp N."/>
            <person name="Wimmer E.A."/>
            <person name="Yang X."/>
            <person name="Jones A.K."/>
            <person name="Sattelle D.B."/>
            <person name="Ebert P.R."/>
            <person name="Nelson D."/>
            <person name="Scott J.G."/>
            <person name="Beeman R.W."/>
            <person name="Muthukrishnan S."/>
            <person name="Kramer K.J."/>
            <person name="Arakane Y."/>
            <person name="Beeman R.W."/>
            <person name="Zhu Q."/>
            <person name="Hogenkamp D."/>
            <person name="Dixit R."/>
            <person name="Oppert B."/>
            <person name="Jiang H."/>
            <person name="Zou Z."/>
            <person name="Marshall J."/>
            <person name="Elpidina E."/>
            <person name="Vinokurov K."/>
            <person name="Oppert C."/>
            <person name="Zou Z."/>
            <person name="Evans J."/>
            <person name="Lu Z."/>
            <person name="Zhao P."/>
            <person name="Sumathipala N."/>
            <person name="Altincicek B."/>
            <person name="Vilcinskas A."/>
            <person name="Williams M."/>
            <person name="Hultmark D."/>
            <person name="Hetru C."/>
            <person name="Jiang H."/>
            <person name="Grimmelikhuijzen C.J."/>
            <person name="Hauser F."/>
            <person name="Cazzamali G."/>
            <person name="Williamson M."/>
            <person name="Park Y."/>
            <person name="Li B."/>
            <person name="Tanaka Y."/>
            <person name="Predel R."/>
            <person name="Neupert S."/>
            <person name="Schachtner J."/>
            <person name="Verleyen P."/>
            <person name="Raible F."/>
            <person name="Bork P."/>
            <person name="Friedrich M."/>
            <person name="Walden K.K."/>
            <person name="Robertson H.M."/>
            <person name="Angeli S."/>
            <person name="Foret S."/>
            <person name="Bucher G."/>
            <person name="Schuetz S."/>
            <person name="Maleszka R."/>
            <person name="Wimmer E.A."/>
            <person name="Beeman R.W."/>
            <person name="Lorenzen M."/>
            <person name="Tomoyasu Y."/>
            <person name="Miller S.C."/>
            <person name="Grossmann D."/>
            <person name="Bucher G."/>
        </authorList>
    </citation>
    <scope>NUCLEOTIDE SEQUENCE [LARGE SCALE GENOMIC DNA]</scope>
    <source>
        <strain evidence="1 2">Georgia GA2</strain>
    </source>
</reference>
<reference evidence="1 2" key="2">
    <citation type="journal article" date="2010" name="Nucleic Acids Res.">
        <title>BeetleBase in 2010: revisions to provide comprehensive genomic information for Tribolium castaneum.</title>
        <authorList>
            <person name="Kim H.S."/>
            <person name="Murphy T."/>
            <person name="Xia J."/>
            <person name="Caragea D."/>
            <person name="Park Y."/>
            <person name="Beeman R.W."/>
            <person name="Lorenzen M.D."/>
            <person name="Butcher S."/>
            <person name="Manak J.R."/>
            <person name="Brown S.J."/>
        </authorList>
    </citation>
    <scope>GENOME REANNOTATION</scope>
    <source>
        <strain evidence="1 2">Georgia GA2</strain>
    </source>
</reference>
<dbReference type="AlphaFoldDB" id="A0A139WF48"/>
<organism evidence="1 2">
    <name type="scientific">Tribolium castaneum</name>
    <name type="common">Red flour beetle</name>
    <dbReference type="NCBI Taxonomy" id="7070"/>
    <lineage>
        <taxon>Eukaryota</taxon>
        <taxon>Metazoa</taxon>
        <taxon>Ecdysozoa</taxon>
        <taxon>Arthropoda</taxon>
        <taxon>Hexapoda</taxon>
        <taxon>Insecta</taxon>
        <taxon>Pterygota</taxon>
        <taxon>Neoptera</taxon>
        <taxon>Endopterygota</taxon>
        <taxon>Coleoptera</taxon>
        <taxon>Polyphaga</taxon>
        <taxon>Cucujiformia</taxon>
        <taxon>Tenebrionidae</taxon>
        <taxon>Tenebrionidae incertae sedis</taxon>
        <taxon>Tribolium</taxon>
    </lineage>
</organism>
<name>A0A139WF48_TRICA</name>
<evidence type="ECO:0000313" key="1">
    <source>
        <dbReference type="EMBL" id="KYB26574.1"/>
    </source>
</evidence>
<dbReference type="EMBL" id="KQ971354">
    <property type="protein sequence ID" value="KYB26574.1"/>
    <property type="molecule type" value="Genomic_DNA"/>
</dbReference>
<dbReference type="Proteomes" id="UP000007266">
    <property type="component" value="Linkage group 7"/>
</dbReference>
<gene>
    <name evidence="1" type="primary">AUGUSTUS-3.0.2_33873</name>
    <name evidence="1" type="ORF">TcasGA2_TC033873</name>
</gene>
<evidence type="ECO:0000313" key="2">
    <source>
        <dbReference type="Proteomes" id="UP000007266"/>
    </source>
</evidence>
<keyword evidence="2" id="KW-1185">Reference proteome</keyword>
<protein>
    <submittedName>
        <fullName evidence="1">Uncharacterized protein</fullName>
    </submittedName>
</protein>
<sequence>MVSIVQCSSVARSTNFSVDLPILNCVYRSTDYTHNSIEKL</sequence>
<proteinExistence type="predicted"/>
<dbReference type="InParanoid" id="A0A139WF48"/>